<dbReference type="InterPro" id="IPR000524">
    <property type="entry name" value="Tscrpt_reg_HTH_GntR"/>
</dbReference>
<keyword evidence="6" id="KW-1185">Reference proteome</keyword>
<sequence length="242" mass="26820">MTAPEFKQMARSEHFPSRIADQIRHEIALGKLVPGSRLPTELKLSDMFGVSRSVVREAIAQLRNEGLVESKQGVGAFVIDPDKRRLIQIGAEALNRPDHFRSLFQLRVPLEIEAAGLAALHHDAEQLRQMDQAQLRMEGCPYWADEWIEADLLFHTILARATGNEYFSTFLGFIGGHLSQSISAGRTESKLEQIVELTIAEHAAIRDAVAARDPQAARAAMGVHIANAASRLNLELEGVNRK</sequence>
<dbReference type="Gene3D" id="1.10.10.10">
    <property type="entry name" value="Winged helix-like DNA-binding domain superfamily/Winged helix DNA-binding domain"/>
    <property type="match status" value="1"/>
</dbReference>
<dbReference type="CDD" id="cd07377">
    <property type="entry name" value="WHTH_GntR"/>
    <property type="match status" value="1"/>
</dbReference>
<dbReference type="RefSeq" id="WP_136405279.1">
    <property type="nucleotide sequence ID" value="NZ_JARXRQ010000001.1"/>
</dbReference>
<keyword evidence="3" id="KW-0804">Transcription</keyword>
<name>A0A4S5BST6_9BURK</name>
<dbReference type="Pfam" id="PF07729">
    <property type="entry name" value="FCD"/>
    <property type="match status" value="1"/>
</dbReference>
<feature type="domain" description="HTH gntR-type" evidence="4">
    <location>
        <begin position="13"/>
        <end position="81"/>
    </location>
</feature>
<dbReference type="InterPro" id="IPR011711">
    <property type="entry name" value="GntR_C"/>
</dbReference>
<dbReference type="Proteomes" id="UP000306236">
    <property type="component" value="Unassembled WGS sequence"/>
</dbReference>
<dbReference type="OrthoDB" id="1040417at2"/>
<evidence type="ECO:0000256" key="2">
    <source>
        <dbReference type="ARBA" id="ARBA00023125"/>
    </source>
</evidence>
<dbReference type="InterPro" id="IPR008920">
    <property type="entry name" value="TF_FadR/GntR_C"/>
</dbReference>
<evidence type="ECO:0000256" key="3">
    <source>
        <dbReference type="ARBA" id="ARBA00023163"/>
    </source>
</evidence>
<accession>A0A4S5BST6</accession>
<dbReference type="AlphaFoldDB" id="A0A4S5BST6"/>
<dbReference type="InterPro" id="IPR036390">
    <property type="entry name" value="WH_DNA-bd_sf"/>
</dbReference>
<dbReference type="Pfam" id="PF00392">
    <property type="entry name" value="GntR"/>
    <property type="match status" value="1"/>
</dbReference>
<dbReference type="PROSITE" id="PS50949">
    <property type="entry name" value="HTH_GNTR"/>
    <property type="match status" value="1"/>
</dbReference>
<dbReference type="PRINTS" id="PR00035">
    <property type="entry name" value="HTHGNTR"/>
</dbReference>
<evidence type="ECO:0000313" key="5">
    <source>
        <dbReference type="EMBL" id="THJ35680.1"/>
    </source>
</evidence>
<dbReference type="SUPFAM" id="SSF48008">
    <property type="entry name" value="GntR ligand-binding domain-like"/>
    <property type="match status" value="1"/>
</dbReference>
<keyword evidence="1" id="KW-0805">Transcription regulation</keyword>
<dbReference type="SUPFAM" id="SSF46785">
    <property type="entry name" value="Winged helix' DNA-binding domain"/>
    <property type="match status" value="1"/>
</dbReference>
<dbReference type="PANTHER" id="PTHR43537">
    <property type="entry name" value="TRANSCRIPTIONAL REGULATOR, GNTR FAMILY"/>
    <property type="match status" value="1"/>
</dbReference>
<dbReference type="SMART" id="SM00895">
    <property type="entry name" value="FCD"/>
    <property type="match status" value="1"/>
</dbReference>
<protein>
    <submittedName>
        <fullName evidence="5">FadR family transcriptional regulator</fullName>
    </submittedName>
</protein>
<gene>
    <name evidence="5" type="ORF">E8K88_03610</name>
</gene>
<organism evidence="5 6">
    <name type="scientific">Lampropedia aestuarii</name>
    <dbReference type="NCBI Taxonomy" id="2562762"/>
    <lineage>
        <taxon>Bacteria</taxon>
        <taxon>Pseudomonadati</taxon>
        <taxon>Pseudomonadota</taxon>
        <taxon>Betaproteobacteria</taxon>
        <taxon>Burkholderiales</taxon>
        <taxon>Comamonadaceae</taxon>
        <taxon>Lampropedia</taxon>
    </lineage>
</organism>
<evidence type="ECO:0000313" key="6">
    <source>
        <dbReference type="Proteomes" id="UP000306236"/>
    </source>
</evidence>
<keyword evidence="2" id="KW-0238">DNA-binding</keyword>
<dbReference type="Gene3D" id="1.20.120.530">
    <property type="entry name" value="GntR ligand-binding domain-like"/>
    <property type="match status" value="1"/>
</dbReference>
<dbReference type="InterPro" id="IPR036388">
    <property type="entry name" value="WH-like_DNA-bd_sf"/>
</dbReference>
<dbReference type="GO" id="GO:0003677">
    <property type="term" value="F:DNA binding"/>
    <property type="evidence" value="ECO:0007669"/>
    <property type="project" value="UniProtKB-KW"/>
</dbReference>
<dbReference type="PANTHER" id="PTHR43537:SF44">
    <property type="entry name" value="GNTR FAMILY REGULATORY PROTEIN"/>
    <property type="match status" value="1"/>
</dbReference>
<proteinExistence type="predicted"/>
<dbReference type="EMBL" id="SSWX01000003">
    <property type="protein sequence ID" value="THJ35680.1"/>
    <property type="molecule type" value="Genomic_DNA"/>
</dbReference>
<comment type="caution">
    <text evidence="5">The sequence shown here is derived from an EMBL/GenBank/DDBJ whole genome shotgun (WGS) entry which is preliminary data.</text>
</comment>
<dbReference type="GO" id="GO:0003700">
    <property type="term" value="F:DNA-binding transcription factor activity"/>
    <property type="evidence" value="ECO:0007669"/>
    <property type="project" value="InterPro"/>
</dbReference>
<dbReference type="SMART" id="SM00345">
    <property type="entry name" value="HTH_GNTR"/>
    <property type="match status" value="1"/>
</dbReference>
<evidence type="ECO:0000256" key="1">
    <source>
        <dbReference type="ARBA" id="ARBA00023015"/>
    </source>
</evidence>
<reference evidence="5 6" key="1">
    <citation type="submission" date="2019-04" db="EMBL/GenBank/DDBJ databases">
        <title>Lampropedia sp YIM MLB12 draf genome.</title>
        <authorList>
            <person name="Wang Y.-X."/>
        </authorList>
    </citation>
    <scope>NUCLEOTIDE SEQUENCE [LARGE SCALE GENOMIC DNA]</scope>
    <source>
        <strain evidence="5 6">YIM MLB12</strain>
    </source>
</reference>
<evidence type="ECO:0000259" key="4">
    <source>
        <dbReference type="PROSITE" id="PS50949"/>
    </source>
</evidence>